<organism evidence="2 3">
    <name type="scientific">Ilyodon furcidens</name>
    <name type="common">goldbreast splitfin</name>
    <dbReference type="NCBI Taxonomy" id="33524"/>
    <lineage>
        <taxon>Eukaryota</taxon>
        <taxon>Metazoa</taxon>
        <taxon>Chordata</taxon>
        <taxon>Craniata</taxon>
        <taxon>Vertebrata</taxon>
        <taxon>Euteleostomi</taxon>
        <taxon>Actinopterygii</taxon>
        <taxon>Neopterygii</taxon>
        <taxon>Teleostei</taxon>
        <taxon>Neoteleostei</taxon>
        <taxon>Acanthomorphata</taxon>
        <taxon>Ovalentaria</taxon>
        <taxon>Atherinomorphae</taxon>
        <taxon>Cyprinodontiformes</taxon>
        <taxon>Goodeidae</taxon>
        <taxon>Ilyodon</taxon>
    </lineage>
</organism>
<evidence type="ECO:0000256" key="1">
    <source>
        <dbReference type="SAM" id="MobiDB-lite"/>
    </source>
</evidence>
<keyword evidence="3" id="KW-1185">Reference proteome</keyword>
<reference evidence="2 3" key="1">
    <citation type="submission" date="2021-06" db="EMBL/GenBank/DDBJ databases">
        <authorList>
            <person name="Palmer J.M."/>
        </authorList>
    </citation>
    <scope>NUCLEOTIDE SEQUENCE [LARGE SCALE GENOMIC DNA]</scope>
    <source>
        <strain evidence="3">if_2019</strain>
        <tissue evidence="2">Muscle</tissue>
    </source>
</reference>
<gene>
    <name evidence="2" type="ORF">ILYODFUR_018179</name>
</gene>
<proteinExistence type="predicted"/>
<name>A0ABV0SMA1_9TELE</name>
<feature type="compositionally biased region" description="Basic residues" evidence="1">
    <location>
        <begin position="1"/>
        <end position="20"/>
    </location>
</feature>
<evidence type="ECO:0000313" key="3">
    <source>
        <dbReference type="Proteomes" id="UP001482620"/>
    </source>
</evidence>
<protein>
    <submittedName>
        <fullName evidence="2">Uncharacterized protein</fullName>
    </submittedName>
</protein>
<feature type="region of interest" description="Disordered" evidence="1">
    <location>
        <begin position="1"/>
        <end position="24"/>
    </location>
</feature>
<sequence>MNRVHHTARHRQRSTPRHTSKLGEWPQFGRLLSDSTLPHQQEFLISSQKVMEKFKARSFKDLGEHCSTQNGKMEGAPHNYKLAEARLSI</sequence>
<accession>A0ABV0SMA1</accession>
<dbReference type="EMBL" id="JAHRIQ010001752">
    <property type="protein sequence ID" value="MEQ2221679.1"/>
    <property type="molecule type" value="Genomic_DNA"/>
</dbReference>
<dbReference type="Proteomes" id="UP001482620">
    <property type="component" value="Unassembled WGS sequence"/>
</dbReference>
<evidence type="ECO:0000313" key="2">
    <source>
        <dbReference type="EMBL" id="MEQ2221679.1"/>
    </source>
</evidence>
<comment type="caution">
    <text evidence="2">The sequence shown here is derived from an EMBL/GenBank/DDBJ whole genome shotgun (WGS) entry which is preliminary data.</text>
</comment>